<dbReference type="RefSeq" id="XP_034009477.1">
    <property type="nucleotide sequence ID" value="XM_034158632.1"/>
</dbReference>
<organism evidence="1 2">
    <name type="scientific">Diutina rugosa</name>
    <name type="common">Yeast</name>
    <name type="synonym">Candida rugosa</name>
    <dbReference type="NCBI Taxonomy" id="5481"/>
    <lineage>
        <taxon>Eukaryota</taxon>
        <taxon>Fungi</taxon>
        <taxon>Dikarya</taxon>
        <taxon>Ascomycota</taxon>
        <taxon>Saccharomycotina</taxon>
        <taxon>Pichiomycetes</taxon>
        <taxon>Debaryomycetaceae</taxon>
        <taxon>Diutina</taxon>
    </lineage>
</organism>
<evidence type="ECO:0000313" key="2">
    <source>
        <dbReference type="Proteomes" id="UP000449547"/>
    </source>
</evidence>
<evidence type="ECO:0000313" key="1">
    <source>
        <dbReference type="EMBL" id="KAA8896617.1"/>
    </source>
</evidence>
<sequence length="137" mass="15716">MDKPLPGLPMEEIFAMARQALADSPLPFFYYGRALTWAIAKYYMTPIEEDGELIAPYTRLFHKPAVKDCLHPFGCYVEYESVFGFKYVGLFLCVWMGTLCNQDPSGYIIMDIRTSIVKHVPEVKFLTTERPPDPSSY</sequence>
<dbReference type="Proteomes" id="UP000449547">
    <property type="component" value="Unassembled WGS sequence"/>
</dbReference>
<accession>A0A642UC77</accession>
<dbReference type="EMBL" id="SWFT01000163">
    <property type="protein sequence ID" value="KAA8896617.1"/>
    <property type="molecule type" value="Genomic_DNA"/>
</dbReference>
<reference evidence="1 2" key="1">
    <citation type="submission" date="2019-07" db="EMBL/GenBank/DDBJ databases">
        <title>Genome assembly of two rare yeast pathogens: Diutina rugosa and Trichomonascus ciferrii.</title>
        <authorList>
            <person name="Mixao V."/>
            <person name="Saus E."/>
            <person name="Hansen A."/>
            <person name="Lass-Flor C."/>
            <person name="Gabaldon T."/>
        </authorList>
    </citation>
    <scope>NUCLEOTIDE SEQUENCE [LARGE SCALE GENOMIC DNA]</scope>
    <source>
        <strain evidence="1 2">CBS 613</strain>
    </source>
</reference>
<dbReference type="VEuPathDB" id="FungiDB:DIURU_005629"/>
<name>A0A642UC77_DIURU</name>
<dbReference type="GeneID" id="54784280"/>
<proteinExistence type="predicted"/>
<protein>
    <submittedName>
        <fullName evidence="1">Uncharacterized protein</fullName>
    </submittedName>
</protein>
<gene>
    <name evidence="1" type="ORF">DIURU_005629</name>
</gene>
<keyword evidence="2" id="KW-1185">Reference proteome</keyword>
<dbReference type="AlphaFoldDB" id="A0A642UC77"/>
<comment type="caution">
    <text evidence="1">The sequence shown here is derived from an EMBL/GenBank/DDBJ whole genome shotgun (WGS) entry which is preliminary data.</text>
</comment>